<dbReference type="SMART" id="SM00320">
    <property type="entry name" value="WD40"/>
    <property type="match status" value="5"/>
</dbReference>
<keyword evidence="9" id="KW-0106">Calcium</keyword>
<dbReference type="GO" id="GO:0005783">
    <property type="term" value="C:endoplasmic reticulum"/>
    <property type="evidence" value="ECO:0007669"/>
    <property type="project" value="TreeGrafter"/>
</dbReference>
<evidence type="ECO:0000256" key="9">
    <source>
        <dbReference type="ARBA" id="ARBA00022837"/>
    </source>
</evidence>
<dbReference type="InterPro" id="IPR013761">
    <property type="entry name" value="SAM/pointed_sf"/>
</dbReference>
<keyword evidence="2" id="KW-0597">Phosphoprotein</keyword>
<keyword evidence="5" id="KW-0812">Transmembrane</keyword>
<keyword evidence="4 16" id="KW-0853">WD repeat</keyword>
<dbReference type="PROSITE" id="PS50105">
    <property type="entry name" value="SAM_DOMAIN"/>
    <property type="match status" value="1"/>
</dbReference>
<sequence>MEELEGSNINFVPCIKWVKRGVARANPEKVKLSKEELLEIIKDTKKGFNVAKSEENKNREGVMMGESSSAADEFNFDNYDQNDDDTAGVLGIASLADLPVGTDTTTAFLFESDDSDREDDVIKPTDNLLLVGHVMGDASVLEVHVYNELEESFYVHHDILLNAFPLCLEWLSFEAHRPNGNYCAVGSMSPVIEVWDLDIMNSPRPAYKLGQIASVRKNRAHIGHTDAVLALAWNSSFQHVLASGSVDHTIRLWDLDTRQPTTVINSFEEKVQCLDWHKFEGQTLLAGGCDKTARVFDCRTPDQHQTWNLQGEAERLMWNSLQPFMFLAGTSTGYVECFDCRKGKLWSFEAHTKEVTGLDISSQCPGLLVTASTETLKTWDFSDENMPKLVNERDFNIGNIQCLELCPDSRFTVAMGGDKKGNSLMVFNMLNIDPGQLHAFDSCSYDDFACLSMAASDKHGLDSIITLHKQLDDDEDGNIDYAESDDFLKEELKYHSGTEKRQKAFHQNNDMHISVKELWEAWLKSEVHNWTVEQTTDWLINNVHLPQYAPNFLLNKVKGANLPRLAVNNANYLGILGIKDPIHKQKISLKAMDVVLFGPPKDGITWKDITLIISAVVVLFGGWVGYQQNKKFKTHMNRMNRDMDSLQNSEQALEKLQKQLEEAKQAEDAAKSEKQNLEKMLQDSKGDMTSLTSAYSESDVTHYKEEIKSLKTQLELTQAAFKNTCYLAPPGLQQWLQLTYELEQKSYDKKKMSAEKQLQQAREACEKLRKKRSSLIGAFVSTHGKAIDDVDRAIVEARSALNEVTYELQEKSHRWRQIELMCGFPITVNIGLQTLENTLYKKHDRFNGFSVRMNSVDDLDMNDDAGSVYGLAPSSYSEMPLHHMASLNEDETSGSENGKQDENANNESKSNDFSFQIGGTPFPQETASRTNSNLISNHTKSASQSNINVKPIGPGKSFTRSLTQEMNVEEISLAKSAASEGNLESAKARPAAIPEKACLPKKAISIEDDICSTDSSLIEDGEVKKKRRKLFTFSKKSKKGEKSRMSGKVPGNNDKNNDSDSEENSRGPPRSLALDLGDDCVYNVDANRLETQPNASGATGTQERSNPRRDENPFSFRHFLRDCSNGNKNYQSQGARPKVYRDGRSRHVTPPESPQRSTQRPRKIGEFNSALPDFVQDHLVIEHCFLERNNKSAPTFDLNLPDFAHGDQRIPSGPSVSRSNSIEDPSIAPIPLDLPGLSMGNAFPLDLPRAPKPKAAECRAVPLEEVGNCKSLPDFLTDGPVRTNAGAVTPSPTDSASDNLREPSRCARCVELTFELTRSRQKLTRSEDEVERNYRRAVVAENTMMRLKQELKSVKAQIRQLQAENEALRAGNAGATGGEAEPRLEFQTQRLADELKAAASSAEQSLRSLLTGVDNLRFMASTLENFHRIEEGPAERFSRFDDDGAGPAL</sequence>
<dbReference type="PANTHER" id="PTHR15136">
    <property type="entry name" value="STROMAL INTERACTION MOLECULE HOMOLOG"/>
    <property type="match status" value="1"/>
</dbReference>
<feature type="coiled-coil region" evidence="17">
    <location>
        <begin position="1337"/>
        <end position="1371"/>
    </location>
</feature>
<keyword evidence="14" id="KW-0325">Glycoprotein</keyword>
<evidence type="ECO:0000256" key="10">
    <source>
        <dbReference type="ARBA" id="ARBA00022989"/>
    </source>
</evidence>
<keyword evidence="13" id="KW-0472">Membrane</keyword>
<feature type="compositionally biased region" description="Polar residues" evidence="18">
    <location>
        <begin position="1124"/>
        <end position="1134"/>
    </location>
</feature>
<evidence type="ECO:0000313" key="20">
    <source>
        <dbReference type="EMBL" id="ERL89394.1"/>
    </source>
</evidence>
<evidence type="ECO:0000256" key="8">
    <source>
        <dbReference type="ARBA" id="ARBA00022737"/>
    </source>
</evidence>
<dbReference type="PROSITE" id="PS50294">
    <property type="entry name" value="WD_REPEATS_REGION"/>
    <property type="match status" value="1"/>
</dbReference>
<dbReference type="Proteomes" id="UP000030742">
    <property type="component" value="Unassembled WGS sequence"/>
</dbReference>
<dbReference type="SUPFAM" id="SSF47769">
    <property type="entry name" value="SAM/Pointed domain"/>
    <property type="match status" value="1"/>
</dbReference>
<dbReference type="InterPro" id="IPR019775">
    <property type="entry name" value="WD40_repeat_CS"/>
</dbReference>
<dbReference type="SUPFAM" id="SSF50978">
    <property type="entry name" value="WD40 repeat-like"/>
    <property type="match status" value="1"/>
</dbReference>
<dbReference type="GO" id="GO:0006874">
    <property type="term" value="P:intracellular calcium ion homeostasis"/>
    <property type="evidence" value="ECO:0007669"/>
    <property type="project" value="TreeGrafter"/>
</dbReference>
<dbReference type="CDD" id="cd09504">
    <property type="entry name" value="SAM_STIM-1_2-like"/>
    <property type="match status" value="1"/>
</dbReference>
<dbReference type="Gene3D" id="1.10.150.50">
    <property type="entry name" value="Transcription Factor, Ets-1"/>
    <property type="match status" value="1"/>
</dbReference>
<feature type="region of interest" description="Disordered" evidence="18">
    <location>
        <begin position="1034"/>
        <end position="1076"/>
    </location>
</feature>
<dbReference type="InterPro" id="IPR032393">
    <property type="entry name" value="SOAR_STIM1/2"/>
</dbReference>
<reference evidence="20 21" key="1">
    <citation type="journal article" date="2013" name="Genome Biol.">
        <title>Draft genome of the mountain pine beetle, Dendroctonus ponderosae Hopkins, a major forest pest.</title>
        <authorList>
            <person name="Keeling C.I."/>
            <person name="Yuen M.M."/>
            <person name="Liao N.Y."/>
            <person name="Docking T.R."/>
            <person name="Chan S.K."/>
            <person name="Taylor G.A."/>
            <person name="Palmquist D.L."/>
            <person name="Jackman S.D."/>
            <person name="Nguyen A."/>
            <person name="Li M."/>
            <person name="Henderson H."/>
            <person name="Janes J.K."/>
            <person name="Zhao Y."/>
            <person name="Pandoh P."/>
            <person name="Moore R."/>
            <person name="Sperling F.A."/>
            <person name="Huber D.P."/>
            <person name="Birol I."/>
            <person name="Jones S.J."/>
            <person name="Bohlmann J."/>
        </authorList>
    </citation>
    <scope>NUCLEOTIDE SEQUENCE</scope>
</reference>
<evidence type="ECO:0000256" key="1">
    <source>
        <dbReference type="ARBA" id="ARBA00022448"/>
    </source>
</evidence>
<dbReference type="InterPro" id="IPR037608">
    <property type="entry name" value="STIM1/2"/>
</dbReference>
<evidence type="ECO:0000256" key="5">
    <source>
        <dbReference type="ARBA" id="ARBA00022692"/>
    </source>
</evidence>
<keyword evidence="12" id="KW-0406">Ion transport</keyword>
<evidence type="ECO:0000256" key="11">
    <source>
        <dbReference type="ARBA" id="ARBA00023054"/>
    </source>
</evidence>
<dbReference type="InterPro" id="IPR057835">
    <property type="entry name" value="EF-hand_STIM1/2"/>
</dbReference>
<feature type="region of interest" description="Disordered" evidence="18">
    <location>
        <begin position="1088"/>
        <end position="1162"/>
    </location>
</feature>
<dbReference type="FunFam" id="1.10.150.50:FF:000009">
    <property type="entry name" value="Stromal interaction molecule 1"/>
    <property type="match status" value="1"/>
</dbReference>
<comment type="subcellular location">
    <subcellularLocation>
        <location evidence="15">Endomembrane system</location>
        <topology evidence="15">Single-pass type I membrane protein</topology>
    </subcellularLocation>
</comment>
<evidence type="ECO:0000256" key="18">
    <source>
        <dbReference type="SAM" id="MobiDB-lite"/>
    </source>
</evidence>
<evidence type="ECO:0000256" key="15">
    <source>
        <dbReference type="ARBA" id="ARBA00046288"/>
    </source>
</evidence>
<dbReference type="InterPro" id="IPR011992">
    <property type="entry name" value="EF-hand-dom_pair"/>
</dbReference>
<dbReference type="GO" id="GO:0005246">
    <property type="term" value="F:calcium channel regulator activity"/>
    <property type="evidence" value="ECO:0007669"/>
    <property type="project" value="InterPro"/>
</dbReference>
<dbReference type="STRING" id="77166.U4U694"/>
<dbReference type="PANTHER" id="PTHR15136:SF5">
    <property type="entry name" value="STROMAL INTERACTION MOLECULE HOMOLOG"/>
    <property type="match status" value="1"/>
</dbReference>
<evidence type="ECO:0000256" key="14">
    <source>
        <dbReference type="ARBA" id="ARBA00023180"/>
    </source>
</evidence>
<evidence type="ECO:0000256" key="4">
    <source>
        <dbReference type="ARBA" id="ARBA00022574"/>
    </source>
</evidence>
<feature type="coiled-coil region" evidence="17">
    <location>
        <begin position="744"/>
        <end position="778"/>
    </location>
</feature>
<organism evidence="20 21">
    <name type="scientific">Dendroctonus ponderosae</name>
    <name type="common">Mountain pine beetle</name>
    <dbReference type="NCBI Taxonomy" id="77166"/>
    <lineage>
        <taxon>Eukaryota</taxon>
        <taxon>Metazoa</taxon>
        <taxon>Ecdysozoa</taxon>
        <taxon>Arthropoda</taxon>
        <taxon>Hexapoda</taxon>
        <taxon>Insecta</taxon>
        <taxon>Pterygota</taxon>
        <taxon>Neoptera</taxon>
        <taxon>Endopterygota</taxon>
        <taxon>Coleoptera</taxon>
        <taxon>Polyphaga</taxon>
        <taxon>Cucujiformia</taxon>
        <taxon>Curculionidae</taxon>
        <taxon>Scolytinae</taxon>
        <taxon>Dendroctonus</taxon>
    </lineage>
</organism>
<gene>
    <name evidence="20" type="ORF">D910_06764</name>
</gene>
<evidence type="ECO:0000313" key="21">
    <source>
        <dbReference type="Proteomes" id="UP000030742"/>
    </source>
</evidence>
<keyword evidence="7" id="KW-0732">Signal</keyword>
<evidence type="ECO:0000259" key="19">
    <source>
        <dbReference type="PROSITE" id="PS50105"/>
    </source>
</evidence>
<feature type="compositionally biased region" description="Polar residues" evidence="18">
    <location>
        <begin position="1089"/>
        <end position="1104"/>
    </location>
</feature>
<feature type="repeat" description="WD" evidence="16">
    <location>
        <begin position="221"/>
        <end position="263"/>
    </location>
</feature>
<evidence type="ECO:0000256" key="13">
    <source>
        <dbReference type="ARBA" id="ARBA00023136"/>
    </source>
</evidence>
<dbReference type="GO" id="GO:0051049">
    <property type="term" value="P:regulation of transport"/>
    <property type="evidence" value="ECO:0007669"/>
    <property type="project" value="UniProtKB-ARBA"/>
</dbReference>
<dbReference type="CDD" id="cd11722">
    <property type="entry name" value="SOAR"/>
    <property type="match status" value="1"/>
</dbReference>
<dbReference type="PROSITE" id="PS00678">
    <property type="entry name" value="WD_REPEATS_1"/>
    <property type="match status" value="1"/>
</dbReference>
<evidence type="ECO:0000256" key="2">
    <source>
        <dbReference type="ARBA" id="ARBA00022553"/>
    </source>
</evidence>
<evidence type="ECO:0000256" key="16">
    <source>
        <dbReference type="PROSITE-ProRule" id="PRU00221"/>
    </source>
</evidence>
<dbReference type="OrthoDB" id="9986177at2759"/>
<evidence type="ECO:0000256" key="17">
    <source>
        <dbReference type="SAM" id="Coils"/>
    </source>
</evidence>
<dbReference type="InterPro" id="IPR001680">
    <property type="entry name" value="WD40_rpt"/>
</dbReference>
<dbReference type="InterPro" id="IPR001660">
    <property type="entry name" value="SAM"/>
</dbReference>
<dbReference type="InterPro" id="IPR036322">
    <property type="entry name" value="WD40_repeat_dom_sf"/>
</dbReference>
<feature type="region of interest" description="Disordered" evidence="18">
    <location>
        <begin position="888"/>
        <end position="929"/>
    </location>
</feature>
<keyword evidence="8" id="KW-0677">Repeat</keyword>
<dbReference type="Pfam" id="PF00400">
    <property type="entry name" value="WD40"/>
    <property type="match status" value="1"/>
</dbReference>
<feature type="compositionally biased region" description="Polar residues" evidence="18">
    <location>
        <begin position="903"/>
        <end position="914"/>
    </location>
</feature>
<dbReference type="FunFam" id="1.10.238.180:FF:000001">
    <property type="entry name" value="Stromal interaction molecule 1"/>
    <property type="match status" value="1"/>
</dbReference>
<keyword evidence="11 17" id="KW-0175">Coiled coil</keyword>
<evidence type="ECO:0000256" key="3">
    <source>
        <dbReference type="ARBA" id="ARBA00022568"/>
    </source>
</evidence>
<keyword evidence="1" id="KW-0813">Transport</keyword>
<feature type="domain" description="SAM" evidence="19">
    <location>
        <begin position="530"/>
        <end position="587"/>
    </location>
</feature>
<dbReference type="EMBL" id="KB632168">
    <property type="protein sequence ID" value="ERL89394.1"/>
    <property type="molecule type" value="Genomic_DNA"/>
</dbReference>
<dbReference type="GO" id="GO:0002115">
    <property type="term" value="P:store-operated calcium entry"/>
    <property type="evidence" value="ECO:0007669"/>
    <property type="project" value="TreeGrafter"/>
</dbReference>
<dbReference type="Gene3D" id="1.10.287.3550">
    <property type="match status" value="1"/>
</dbReference>
<keyword evidence="10" id="KW-1133">Transmembrane helix</keyword>
<dbReference type="SMART" id="SM00454">
    <property type="entry name" value="SAM"/>
    <property type="match status" value="1"/>
</dbReference>
<dbReference type="Gene3D" id="1.20.5.340">
    <property type="match status" value="1"/>
</dbReference>
<keyword evidence="6" id="KW-0479">Metal-binding</keyword>
<dbReference type="GO" id="GO:0005509">
    <property type="term" value="F:calcium ion binding"/>
    <property type="evidence" value="ECO:0007669"/>
    <property type="project" value="TreeGrafter"/>
</dbReference>
<dbReference type="PROSITE" id="PS50082">
    <property type="entry name" value="WD_REPEATS_2"/>
    <property type="match status" value="1"/>
</dbReference>
<proteinExistence type="predicted"/>
<dbReference type="Pfam" id="PF16533">
    <property type="entry name" value="SOAR"/>
    <property type="match status" value="1"/>
</dbReference>
<evidence type="ECO:0000256" key="12">
    <source>
        <dbReference type="ARBA" id="ARBA00023065"/>
    </source>
</evidence>
<evidence type="ECO:0000256" key="6">
    <source>
        <dbReference type="ARBA" id="ARBA00022723"/>
    </source>
</evidence>
<dbReference type="Gene3D" id="1.10.238.180">
    <property type="match status" value="1"/>
</dbReference>
<evidence type="ECO:0000256" key="7">
    <source>
        <dbReference type="ARBA" id="ARBA00022729"/>
    </source>
</evidence>
<dbReference type="Pfam" id="PF07647">
    <property type="entry name" value="SAM_2"/>
    <property type="match status" value="1"/>
</dbReference>
<dbReference type="SUPFAM" id="SSF47473">
    <property type="entry name" value="EF-hand"/>
    <property type="match status" value="1"/>
</dbReference>
<feature type="coiled-coil region" evidence="17">
    <location>
        <begin position="629"/>
        <end position="720"/>
    </location>
</feature>
<dbReference type="Gene3D" id="2.130.10.10">
    <property type="entry name" value="YVTN repeat-like/Quinoprotein amine dehydrogenase"/>
    <property type="match status" value="1"/>
</dbReference>
<name>U4U694_DENPD</name>
<accession>U4U694</accession>
<dbReference type="GO" id="GO:0005886">
    <property type="term" value="C:plasma membrane"/>
    <property type="evidence" value="ECO:0007669"/>
    <property type="project" value="TreeGrafter"/>
</dbReference>
<dbReference type="FunFam" id="1.10.287.3550:FF:000002">
    <property type="entry name" value="Stromal interaction molecule homolog"/>
    <property type="match status" value="1"/>
</dbReference>
<protein>
    <recommendedName>
        <fullName evidence="19">SAM domain-containing protein</fullName>
    </recommendedName>
</protein>
<dbReference type="InterPro" id="IPR015943">
    <property type="entry name" value="WD40/YVTN_repeat-like_dom_sf"/>
</dbReference>
<keyword evidence="3" id="KW-0109">Calcium transport</keyword>
<dbReference type="Pfam" id="PF25578">
    <property type="entry name" value="EF-hand_STIM1"/>
    <property type="match status" value="1"/>
</dbReference>